<organism evidence="7 8">
    <name type="scientific">Hymenobacter persicinus</name>
    <dbReference type="NCBI Taxonomy" id="2025506"/>
    <lineage>
        <taxon>Bacteria</taxon>
        <taxon>Pseudomonadati</taxon>
        <taxon>Bacteroidota</taxon>
        <taxon>Cytophagia</taxon>
        <taxon>Cytophagales</taxon>
        <taxon>Hymenobacteraceae</taxon>
        <taxon>Hymenobacter</taxon>
    </lineage>
</organism>
<proteinExistence type="predicted"/>
<keyword evidence="4" id="KW-0408">Iron</keyword>
<evidence type="ECO:0000256" key="1">
    <source>
        <dbReference type="ARBA" id="ARBA00022485"/>
    </source>
</evidence>
<dbReference type="PANTHER" id="PTHR43255:SF1">
    <property type="entry name" value="IRON-SULFUR-BINDING OXIDOREDUCTASE FADF-RELATED"/>
    <property type="match status" value="1"/>
</dbReference>
<dbReference type="OrthoDB" id="9794954at2"/>
<accession>A0A4Q5LA62</accession>
<comment type="caution">
    <text evidence="7">The sequence shown here is derived from an EMBL/GenBank/DDBJ whole genome shotgun (WGS) entry which is preliminary data.</text>
</comment>
<keyword evidence="1" id="KW-0004">4Fe-4S</keyword>
<dbReference type="PANTHER" id="PTHR43255">
    <property type="entry name" value="IRON-SULFUR-BINDING OXIDOREDUCTASE FADF-RELATED-RELATED"/>
    <property type="match status" value="1"/>
</dbReference>
<evidence type="ECO:0000256" key="4">
    <source>
        <dbReference type="ARBA" id="ARBA00023004"/>
    </source>
</evidence>
<dbReference type="GO" id="GO:0046872">
    <property type="term" value="F:metal ion binding"/>
    <property type="evidence" value="ECO:0007669"/>
    <property type="project" value="UniProtKB-KW"/>
</dbReference>
<dbReference type="InterPro" id="IPR004017">
    <property type="entry name" value="Cys_rich_dom"/>
</dbReference>
<evidence type="ECO:0000256" key="2">
    <source>
        <dbReference type="ARBA" id="ARBA00022723"/>
    </source>
</evidence>
<feature type="domain" description="Cysteine-rich" evidence="6">
    <location>
        <begin position="14"/>
        <end position="99"/>
    </location>
</feature>
<dbReference type="EMBL" id="SEWE01000026">
    <property type="protein sequence ID" value="RYU78740.1"/>
    <property type="molecule type" value="Genomic_DNA"/>
</dbReference>
<keyword evidence="3" id="KW-0560">Oxidoreductase</keyword>
<evidence type="ECO:0000313" key="8">
    <source>
        <dbReference type="Proteomes" id="UP000294155"/>
    </source>
</evidence>
<reference evidence="7 8" key="1">
    <citation type="submission" date="2019-02" db="EMBL/GenBank/DDBJ databases">
        <title>Bacterial novel species isolated from soil.</title>
        <authorList>
            <person name="Jung H.-Y."/>
        </authorList>
    </citation>
    <scope>NUCLEOTIDE SEQUENCE [LARGE SCALE GENOMIC DNA]</scope>
    <source>
        <strain evidence="7 8">1-3-3-3</strain>
    </source>
</reference>
<dbReference type="InterPro" id="IPR051460">
    <property type="entry name" value="HdrC_iron-sulfur_subunit"/>
</dbReference>
<keyword evidence="8" id="KW-1185">Reference proteome</keyword>
<dbReference type="Pfam" id="PF02754">
    <property type="entry name" value="CCG"/>
    <property type="match status" value="2"/>
</dbReference>
<gene>
    <name evidence="7" type="ORF">EWM57_12930</name>
</gene>
<keyword evidence="5" id="KW-0411">Iron-sulfur</keyword>
<sequence length="285" mass="30788">MSNLAAAGEEPEILFWVGCAGAFDDRYKRVTRAFVQILEHVGVKYAVLGMEETCTGDPAKRAGNEFLFQMQAVQNITTFEGYGIKKIVTACPHCFNTIKNEYPALGGNYDVIHHSTFLQQLINEGRVGVSGGGEFKGQRITFHDSCYLGRANNIYEAPRDVLATLDADLVEMKRSKANGLCCGAGGAQMWKEPEPGKKDINVERTEEALATLDGNAAALANLYGVESGNAGATPSARNDQRGIIAVSCPFCMTMMSDGVKNKERESTVQVFDIAELIATAEGLNA</sequence>
<evidence type="ECO:0000256" key="3">
    <source>
        <dbReference type="ARBA" id="ARBA00023002"/>
    </source>
</evidence>
<dbReference type="AlphaFoldDB" id="A0A4Q5LA62"/>
<dbReference type="GO" id="GO:0016491">
    <property type="term" value="F:oxidoreductase activity"/>
    <property type="evidence" value="ECO:0007669"/>
    <property type="project" value="UniProtKB-KW"/>
</dbReference>
<feature type="domain" description="Cysteine-rich" evidence="6">
    <location>
        <begin position="140"/>
        <end position="210"/>
    </location>
</feature>
<evidence type="ECO:0000313" key="7">
    <source>
        <dbReference type="EMBL" id="RYU78740.1"/>
    </source>
</evidence>
<evidence type="ECO:0000259" key="6">
    <source>
        <dbReference type="Pfam" id="PF02754"/>
    </source>
</evidence>
<dbReference type="RefSeq" id="WP_129921614.1">
    <property type="nucleotide sequence ID" value="NZ_SEWE01000026.1"/>
</dbReference>
<name>A0A4Q5LA62_9BACT</name>
<dbReference type="GO" id="GO:0051539">
    <property type="term" value="F:4 iron, 4 sulfur cluster binding"/>
    <property type="evidence" value="ECO:0007669"/>
    <property type="project" value="UniProtKB-KW"/>
</dbReference>
<dbReference type="GO" id="GO:0005886">
    <property type="term" value="C:plasma membrane"/>
    <property type="evidence" value="ECO:0007669"/>
    <property type="project" value="TreeGrafter"/>
</dbReference>
<evidence type="ECO:0000256" key="5">
    <source>
        <dbReference type="ARBA" id="ARBA00023014"/>
    </source>
</evidence>
<protein>
    <submittedName>
        <fullName evidence="7">(Fe-S)-binding protein</fullName>
    </submittedName>
</protein>
<dbReference type="Proteomes" id="UP000294155">
    <property type="component" value="Unassembled WGS sequence"/>
</dbReference>
<keyword evidence="2" id="KW-0479">Metal-binding</keyword>